<dbReference type="EMBL" id="AP026560">
    <property type="protein sequence ID" value="BDP41750.1"/>
    <property type="molecule type" value="Genomic_DNA"/>
</dbReference>
<dbReference type="SUPFAM" id="SSF54506">
    <property type="entry name" value="Diaminopimelate epimerase-like"/>
    <property type="match status" value="1"/>
</dbReference>
<proteinExistence type="predicted"/>
<reference evidence="1" key="1">
    <citation type="submission" date="2022-07" db="EMBL/GenBank/DDBJ databases">
        <title>Complete Genome Sequence of the Radioresistant Bacterium Deinococcus aetherius ST0316, Isolated from the Air Dust collected in Lower Stratosphere above Japan.</title>
        <authorList>
            <person name="Satoh K."/>
            <person name="Hagiwara K."/>
            <person name="Katsumata K."/>
            <person name="Kubo A."/>
            <person name="Yokobori S."/>
            <person name="Yamagishi A."/>
            <person name="Oono Y."/>
            <person name="Narumi I."/>
        </authorList>
    </citation>
    <scope>NUCLEOTIDE SEQUENCE</scope>
    <source>
        <strain evidence="1">ST0316</strain>
    </source>
</reference>
<dbReference type="PIRSF" id="PIRSF016184">
    <property type="entry name" value="PhzC_PhzF"/>
    <property type="match status" value="1"/>
</dbReference>
<evidence type="ECO:0008006" key="3">
    <source>
        <dbReference type="Google" id="ProtNLM"/>
    </source>
</evidence>
<sequence>MTSTEISALYRVLSPPGSEGGKTVAVFPTTSGDLQTRAAQSGAPLSVFIESADVSGVALRVFTPTREKGSSDSGALAALAFLQSQGTLLDVVDVTMGGEVFPAQLCGGEWLLRQGDVTVREVEADLSPFGVTGRTAWVASAGRPNLVVEVADMAALEGFMPDVNAISALNRATDTTGLVLFTMGGPNRADASFRAFGPPRGFLEDAASSNMFACLVGVLGVLGRLPTTTNMIRGAQRMPGAPSRLTAQFTSAPDGAADVWVGGRAERSPL</sequence>
<name>A0ABM8AD93_9DEIO</name>
<dbReference type="Gene3D" id="3.10.310.10">
    <property type="entry name" value="Diaminopimelate Epimerase, Chain A, domain 1"/>
    <property type="match status" value="1"/>
</dbReference>
<evidence type="ECO:0000313" key="1">
    <source>
        <dbReference type="EMBL" id="BDP41750.1"/>
    </source>
</evidence>
<dbReference type="Proteomes" id="UP001064971">
    <property type="component" value="Chromosome"/>
</dbReference>
<accession>A0ABM8AD93</accession>
<dbReference type="RefSeq" id="WP_264774480.1">
    <property type="nucleotide sequence ID" value="NZ_AP026560.1"/>
</dbReference>
<gene>
    <name evidence="1" type="ORF">DAETH_17190</name>
</gene>
<protein>
    <recommendedName>
        <fullName evidence="3">Phenazine biosynthesis PhzC/PhzF protein</fullName>
    </recommendedName>
</protein>
<evidence type="ECO:0000313" key="2">
    <source>
        <dbReference type="Proteomes" id="UP001064971"/>
    </source>
</evidence>
<dbReference type="InterPro" id="IPR003719">
    <property type="entry name" value="Phenazine_PhzF-like"/>
</dbReference>
<organism evidence="1 2">
    <name type="scientific">Deinococcus aetherius</name>
    <dbReference type="NCBI Taxonomy" id="200252"/>
    <lineage>
        <taxon>Bacteria</taxon>
        <taxon>Thermotogati</taxon>
        <taxon>Deinococcota</taxon>
        <taxon>Deinococci</taxon>
        <taxon>Deinococcales</taxon>
        <taxon>Deinococcaceae</taxon>
        <taxon>Deinococcus</taxon>
    </lineage>
</organism>
<keyword evidence="2" id="KW-1185">Reference proteome</keyword>